<reference evidence="1 2" key="1">
    <citation type="submission" date="2021-06" db="EMBL/GenBank/DDBJ databases">
        <title>Caerostris extrusa draft genome.</title>
        <authorList>
            <person name="Kono N."/>
            <person name="Arakawa K."/>
        </authorList>
    </citation>
    <scope>NUCLEOTIDE SEQUENCE [LARGE SCALE GENOMIC DNA]</scope>
</reference>
<dbReference type="AlphaFoldDB" id="A0AAV4WD09"/>
<keyword evidence="2" id="KW-1185">Reference proteome</keyword>
<name>A0AAV4WD09_CAEEX</name>
<proteinExistence type="predicted"/>
<evidence type="ECO:0000313" key="1">
    <source>
        <dbReference type="EMBL" id="GIY80228.1"/>
    </source>
</evidence>
<evidence type="ECO:0000313" key="2">
    <source>
        <dbReference type="Proteomes" id="UP001054945"/>
    </source>
</evidence>
<accession>A0AAV4WD09</accession>
<dbReference type="EMBL" id="BPLR01015986">
    <property type="protein sequence ID" value="GIY80228.1"/>
    <property type="molecule type" value="Genomic_DNA"/>
</dbReference>
<organism evidence="1 2">
    <name type="scientific">Caerostris extrusa</name>
    <name type="common">Bark spider</name>
    <name type="synonym">Caerostris bankana</name>
    <dbReference type="NCBI Taxonomy" id="172846"/>
    <lineage>
        <taxon>Eukaryota</taxon>
        <taxon>Metazoa</taxon>
        <taxon>Ecdysozoa</taxon>
        <taxon>Arthropoda</taxon>
        <taxon>Chelicerata</taxon>
        <taxon>Arachnida</taxon>
        <taxon>Araneae</taxon>
        <taxon>Araneomorphae</taxon>
        <taxon>Entelegynae</taxon>
        <taxon>Araneoidea</taxon>
        <taxon>Araneidae</taxon>
        <taxon>Caerostris</taxon>
    </lineage>
</organism>
<sequence length="96" mass="11242">MLRRSTPWCECGLRYPIKKVDQEIGIRKAWRYQATSNPHSGICSMEVVIGKLCTIIHELHVLLYCDLHTLHNCFPDFHRLNILYDTIYCCNVCSSR</sequence>
<gene>
    <name evidence="1" type="ORF">CEXT_618421</name>
</gene>
<protein>
    <submittedName>
        <fullName evidence="1">Uncharacterized protein</fullName>
    </submittedName>
</protein>
<comment type="caution">
    <text evidence="1">The sequence shown here is derived from an EMBL/GenBank/DDBJ whole genome shotgun (WGS) entry which is preliminary data.</text>
</comment>
<dbReference type="Proteomes" id="UP001054945">
    <property type="component" value="Unassembled WGS sequence"/>
</dbReference>